<organism evidence="1 2">
    <name type="scientific">Portunus trituberculatus</name>
    <name type="common">Swimming crab</name>
    <name type="synonym">Neptunus trituberculatus</name>
    <dbReference type="NCBI Taxonomy" id="210409"/>
    <lineage>
        <taxon>Eukaryota</taxon>
        <taxon>Metazoa</taxon>
        <taxon>Ecdysozoa</taxon>
        <taxon>Arthropoda</taxon>
        <taxon>Crustacea</taxon>
        <taxon>Multicrustacea</taxon>
        <taxon>Malacostraca</taxon>
        <taxon>Eumalacostraca</taxon>
        <taxon>Eucarida</taxon>
        <taxon>Decapoda</taxon>
        <taxon>Pleocyemata</taxon>
        <taxon>Brachyura</taxon>
        <taxon>Eubrachyura</taxon>
        <taxon>Portunoidea</taxon>
        <taxon>Portunidae</taxon>
        <taxon>Portuninae</taxon>
        <taxon>Portunus</taxon>
    </lineage>
</organism>
<dbReference type="Proteomes" id="UP000324222">
    <property type="component" value="Unassembled WGS sequence"/>
</dbReference>
<keyword evidence="2" id="KW-1185">Reference proteome</keyword>
<evidence type="ECO:0000313" key="1">
    <source>
        <dbReference type="EMBL" id="MPC80991.1"/>
    </source>
</evidence>
<proteinExistence type="predicted"/>
<accession>A0A5B7I6H2</accession>
<protein>
    <submittedName>
        <fullName evidence="1">Uncharacterized protein</fullName>
    </submittedName>
</protein>
<dbReference type="AlphaFoldDB" id="A0A5B7I6H2"/>
<evidence type="ECO:0000313" key="2">
    <source>
        <dbReference type="Proteomes" id="UP000324222"/>
    </source>
</evidence>
<dbReference type="EMBL" id="VSRR010055620">
    <property type="protein sequence ID" value="MPC80991.1"/>
    <property type="molecule type" value="Genomic_DNA"/>
</dbReference>
<sequence length="85" mass="9190">MVSVCVGFSCWCRGASTIRTPPASPLHSHSASPHPCSSSPSFIHSVPYFQSLVAPQPHTIREARLALSSSQPCSLFLTWLSRPVL</sequence>
<reference evidence="1 2" key="1">
    <citation type="submission" date="2019-05" db="EMBL/GenBank/DDBJ databases">
        <title>Another draft genome of Portunus trituberculatus and its Hox gene families provides insights of decapod evolution.</title>
        <authorList>
            <person name="Jeong J.-H."/>
            <person name="Song I."/>
            <person name="Kim S."/>
            <person name="Choi T."/>
            <person name="Kim D."/>
            <person name="Ryu S."/>
            <person name="Kim W."/>
        </authorList>
    </citation>
    <scope>NUCLEOTIDE SEQUENCE [LARGE SCALE GENOMIC DNA]</scope>
    <source>
        <tissue evidence="1">Muscle</tissue>
    </source>
</reference>
<name>A0A5B7I6H2_PORTR</name>
<comment type="caution">
    <text evidence="1">The sequence shown here is derived from an EMBL/GenBank/DDBJ whole genome shotgun (WGS) entry which is preliminary data.</text>
</comment>
<gene>
    <name evidence="1" type="ORF">E2C01_075591</name>
</gene>